<name>A0A3E1RB12_9BURK</name>
<protein>
    <submittedName>
        <fullName evidence="1">ImpE protein superfamily protein</fullName>
    </submittedName>
</protein>
<dbReference type="PIRSF" id="PIRSF029288">
    <property type="entry name" value="SciE_ImpE"/>
    <property type="match status" value="1"/>
</dbReference>
<dbReference type="OrthoDB" id="5416084at2"/>
<reference evidence="1 2" key="1">
    <citation type="submission" date="2018-05" db="EMBL/GenBank/DDBJ databases">
        <title>Rhodoferax soyangensis sp.nov., isolated from an oligotrophic freshwater lake.</title>
        <authorList>
            <person name="Park M."/>
        </authorList>
    </citation>
    <scope>NUCLEOTIDE SEQUENCE [LARGE SCALE GENOMIC DNA]</scope>
    <source>
        <strain evidence="1 2">IMCC26218</strain>
    </source>
</reference>
<organism evidence="1 2">
    <name type="scientific">Rhodoferax lacus</name>
    <dbReference type="NCBI Taxonomy" id="2184758"/>
    <lineage>
        <taxon>Bacteria</taxon>
        <taxon>Pseudomonadati</taxon>
        <taxon>Pseudomonadota</taxon>
        <taxon>Betaproteobacteria</taxon>
        <taxon>Burkholderiales</taxon>
        <taxon>Comamonadaceae</taxon>
        <taxon>Rhodoferax</taxon>
    </lineage>
</organism>
<dbReference type="InterPro" id="IPR011990">
    <property type="entry name" value="TPR-like_helical_dom_sf"/>
</dbReference>
<evidence type="ECO:0000313" key="1">
    <source>
        <dbReference type="EMBL" id="RFO96242.1"/>
    </source>
</evidence>
<comment type="caution">
    <text evidence="1">The sequence shown here is derived from an EMBL/GenBank/DDBJ whole genome shotgun (WGS) entry which is preliminary data.</text>
</comment>
<gene>
    <name evidence="1" type="ORF">DIC66_14695</name>
</gene>
<dbReference type="EMBL" id="QFZK01000009">
    <property type="protein sequence ID" value="RFO96242.1"/>
    <property type="molecule type" value="Genomic_DNA"/>
</dbReference>
<dbReference type="RefSeq" id="WP_117178506.1">
    <property type="nucleotide sequence ID" value="NZ_QFZK01000009.1"/>
</dbReference>
<sequence>MKSTTSPMLLSQLNPDNNLQDALTRLESEVRNAPGSASQRWALAEMLCVMGQWERALKQLQVGAKLVDGKDSPWHAKAQMLRSLIRAEAQRTEVFAGQLLPVPVVDRPFWMEDLARAIAANASGDHGQADSLRSAALEQAPTSAGVCAQQGDGADAQSSTEQAFAWIGDTDTRLGPVFECMLAGGYRWLAFADIASLQVAQPSSLLDLVWLPITLQLCGTQAGAQALRGFVPARYSGTENIAAEIGSSQRDALMLARLTRWQDVGETGVFALGQKTLMGSEGDIPLLGIRSLRMDSDHTQQGSA</sequence>
<dbReference type="InterPro" id="IPR009211">
    <property type="entry name" value="TagJ"/>
</dbReference>
<evidence type="ECO:0000313" key="2">
    <source>
        <dbReference type="Proteomes" id="UP000260665"/>
    </source>
</evidence>
<dbReference type="Proteomes" id="UP000260665">
    <property type="component" value="Unassembled WGS sequence"/>
</dbReference>
<dbReference type="SUPFAM" id="SSF144059">
    <property type="entry name" value="ImpE-like"/>
    <property type="match status" value="1"/>
</dbReference>
<dbReference type="Pfam" id="PF07024">
    <property type="entry name" value="ImpE"/>
    <property type="match status" value="1"/>
</dbReference>
<proteinExistence type="predicted"/>
<accession>A0A3E1RB12</accession>
<keyword evidence="2" id="KW-1185">Reference proteome</keyword>
<dbReference type="Gene3D" id="1.25.40.10">
    <property type="entry name" value="Tetratricopeptide repeat domain"/>
    <property type="match status" value="1"/>
</dbReference>
<dbReference type="AlphaFoldDB" id="A0A3E1RB12"/>